<comment type="caution">
    <text evidence="2">The sequence shown here is derived from an EMBL/GenBank/DDBJ whole genome shotgun (WGS) entry which is preliminary data.</text>
</comment>
<evidence type="ECO:0000256" key="1">
    <source>
        <dbReference type="SAM" id="MobiDB-lite"/>
    </source>
</evidence>
<feature type="region of interest" description="Disordered" evidence="1">
    <location>
        <begin position="134"/>
        <end position="185"/>
    </location>
</feature>
<dbReference type="AlphaFoldDB" id="A0A3M2SL96"/>
<evidence type="ECO:0000313" key="3">
    <source>
        <dbReference type="Proteomes" id="UP000277212"/>
    </source>
</evidence>
<reference evidence="2 3" key="1">
    <citation type="submission" date="2017-06" db="EMBL/GenBank/DDBJ databases">
        <title>Comparative genomic analysis of Ambrosia Fusariam Clade fungi.</title>
        <authorList>
            <person name="Stajich J.E."/>
            <person name="Carrillo J."/>
            <person name="Kijimoto T."/>
            <person name="Eskalen A."/>
            <person name="O'Donnell K."/>
            <person name="Kasson M."/>
        </authorList>
    </citation>
    <scope>NUCLEOTIDE SEQUENCE [LARGE SCALE GENOMIC DNA]</scope>
    <source>
        <strain evidence="2">UCR3666</strain>
    </source>
</reference>
<keyword evidence="3" id="KW-1185">Reference proteome</keyword>
<feature type="compositionally biased region" description="Basic and acidic residues" evidence="1">
    <location>
        <begin position="25"/>
        <end position="35"/>
    </location>
</feature>
<feature type="compositionally biased region" description="Low complexity" evidence="1">
    <location>
        <begin position="140"/>
        <end position="153"/>
    </location>
</feature>
<proteinExistence type="predicted"/>
<protein>
    <submittedName>
        <fullName evidence="2">Uncharacterized protein</fullName>
    </submittedName>
</protein>
<accession>A0A3M2SL96</accession>
<name>A0A3M2SL96_9HYPO</name>
<feature type="compositionally biased region" description="Basic and acidic residues" evidence="1">
    <location>
        <begin position="162"/>
        <end position="176"/>
    </location>
</feature>
<sequence>MSADEASGDPNPTGGKNPPVVEEEEKTRPTEDHKGSMLPPFIYDTSSVTERLMQRADTGANEDSAGDGETSEEIRPNNTEAKDNNHEESNPNWAPFKSSIGYELPSCGLQRPRQGRFHLHARSIRLRHIPSWESFDPARHGSSLSSGNSGSNDSSHDNCLATKDEPSTDIEVKDIEASGEAMAKL</sequence>
<gene>
    <name evidence="2" type="ORF">CDV36_002014</name>
</gene>
<dbReference type="OrthoDB" id="5098374at2759"/>
<dbReference type="Proteomes" id="UP000277212">
    <property type="component" value="Unassembled WGS sequence"/>
</dbReference>
<feature type="compositionally biased region" description="Basic and acidic residues" evidence="1">
    <location>
        <begin position="72"/>
        <end position="89"/>
    </location>
</feature>
<evidence type="ECO:0000313" key="2">
    <source>
        <dbReference type="EMBL" id="RMJ18346.1"/>
    </source>
</evidence>
<dbReference type="EMBL" id="NKUJ01000020">
    <property type="protein sequence ID" value="RMJ18346.1"/>
    <property type="molecule type" value="Genomic_DNA"/>
</dbReference>
<feature type="region of interest" description="Disordered" evidence="1">
    <location>
        <begin position="1"/>
        <end position="107"/>
    </location>
</feature>
<organism evidence="2 3">
    <name type="scientific">Fusarium kuroshium</name>
    <dbReference type="NCBI Taxonomy" id="2010991"/>
    <lineage>
        <taxon>Eukaryota</taxon>
        <taxon>Fungi</taxon>
        <taxon>Dikarya</taxon>
        <taxon>Ascomycota</taxon>
        <taxon>Pezizomycotina</taxon>
        <taxon>Sordariomycetes</taxon>
        <taxon>Hypocreomycetidae</taxon>
        <taxon>Hypocreales</taxon>
        <taxon>Nectriaceae</taxon>
        <taxon>Fusarium</taxon>
        <taxon>Fusarium solani species complex</taxon>
    </lineage>
</organism>